<reference evidence="3" key="1">
    <citation type="submission" date="2020-05" db="EMBL/GenBank/DDBJ databases">
        <title>Frigoriglobus tundricola gen. nov., sp. nov., a psychrotolerant cellulolytic planctomycete of the family Gemmataceae with two divergent copies of 16S rRNA gene.</title>
        <authorList>
            <person name="Kulichevskaya I.S."/>
            <person name="Ivanova A.A."/>
            <person name="Naumoff D.G."/>
            <person name="Beletsky A.V."/>
            <person name="Rijpstra W.I.C."/>
            <person name="Sinninghe Damste J.S."/>
            <person name="Mardanov A.V."/>
            <person name="Ravin N.V."/>
            <person name="Dedysh S.N."/>
        </authorList>
    </citation>
    <scope>NUCLEOTIDE SEQUENCE [LARGE SCALE GENOMIC DNA]</scope>
    <source>
        <strain evidence="3">PL17</strain>
    </source>
</reference>
<gene>
    <name evidence="2" type="ORF">FTUN_8390</name>
</gene>
<proteinExistence type="predicted"/>
<feature type="compositionally biased region" description="Basic residues" evidence="1">
    <location>
        <begin position="8"/>
        <end position="18"/>
    </location>
</feature>
<accession>A0A6M5Z2V9</accession>
<name>A0A6M5Z2V9_9BACT</name>
<organism evidence="2 3">
    <name type="scientific">Frigoriglobus tundricola</name>
    <dbReference type="NCBI Taxonomy" id="2774151"/>
    <lineage>
        <taxon>Bacteria</taxon>
        <taxon>Pseudomonadati</taxon>
        <taxon>Planctomycetota</taxon>
        <taxon>Planctomycetia</taxon>
        <taxon>Gemmatales</taxon>
        <taxon>Gemmataceae</taxon>
        <taxon>Frigoriglobus</taxon>
    </lineage>
</organism>
<sequence>MACECKPRPRPGSRRKGGRRDQRSFIPEPQTELIDIALRAASFVRAV</sequence>
<feature type="region of interest" description="Disordered" evidence="1">
    <location>
        <begin position="1"/>
        <end position="28"/>
    </location>
</feature>
<dbReference type="Proteomes" id="UP000503447">
    <property type="component" value="Chromosome"/>
</dbReference>
<dbReference type="EMBL" id="CP053452">
    <property type="protein sequence ID" value="QJX00758.1"/>
    <property type="molecule type" value="Genomic_DNA"/>
</dbReference>
<protein>
    <submittedName>
        <fullName evidence="2">Uncharacterized protein</fullName>
    </submittedName>
</protein>
<evidence type="ECO:0000313" key="3">
    <source>
        <dbReference type="Proteomes" id="UP000503447"/>
    </source>
</evidence>
<keyword evidence="3" id="KW-1185">Reference proteome</keyword>
<dbReference type="KEGG" id="ftj:FTUN_8390"/>
<dbReference type="AlphaFoldDB" id="A0A6M5Z2V9"/>
<evidence type="ECO:0000256" key="1">
    <source>
        <dbReference type="SAM" id="MobiDB-lite"/>
    </source>
</evidence>
<evidence type="ECO:0000313" key="2">
    <source>
        <dbReference type="EMBL" id="QJX00758.1"/>
    </source>
</evidence>